<dbReference type="InterPro" id="IPR029026">
    <property type="entry name" value="tRNA_m1G_MTases_N"/>
</dbReference>
<sequence length="451" mass="50757">MEEEDAAKKAARKAELKKQKQQRIKESGGKRPRPEKAAQPPKPKKSKSKKRKDAHKNEGHHKFGRVMEHVPCPNKSRMSTLSIAIPGSIVSNAQTQELRTHLVGQIARAAAIYHVDEIVVFNDRLGKEIKPRFNYRKRDNDRDRDGDDKDDDKKGNNDEKGTRLQPSTDPHAFMARILQYCECPQYLRRHFFPMHPDLQFAGLLAPLDAPHHVRALDRSEFREGVVTEKKGKGDNPGSLVNCGIRNQLVEIDRVLAPGIRCTVHIEPKAYGTPGKSLKGKVVSPSEPRERDGTYWGYQTRMASSIKAIFDEAPFPGGYDLKVGTSERGDISVDDESFGSSYTKERQSFKHAIIVLGGVAGIEECVDADETMDISGDKSKSLFDMWVNVCQFQGSRTIRTEEALLISLARLRPFLFSIPIESKKKERKNLPTTVDFSDDEVSEESSSEEEED</sequence>
<dbReference type="PANTHER" id="PTHR12150:SF13">
    <property type="entry name" value="METHYLTRANSFERASE C9ORF114-RELATED"/>
    <property type="match status" value="1"/>
</dbReference>
<dbReference type="InterPro" id="IPR003750">
    <property type="entry name" value="Put_MeTrfase-C9orf114-like"/>
</dbReference>
<comment type="caution">
    <text evidence="3">The sequence shown here is derived from an EMBL/GenBank/DDBJ whole genome shotgun (WGS) entry which is preliminary data.</text>
</comment>
<organism evidence="3 4">
    <name type="scientific">Chaetoceros tenuissimus</name>
    <dbReference type="NCBI Taxonomy" id="426638"/>
    <lineage>
        <taxon>Eukaryota</taxon>
        <taxon>Sar</taxon>
        <taxon>Stramenopiles</taxon>
        <taxon>Ochrophyta</taxon>
        <taxon>Bacillariophyta</taxon>
        <taxon>Coscinodiscophyceae</taxon>
        <taxon>Chaetocerotophycidae</taxon>
        <taxon>Chaetocerotales</taxon>
        <taxon>Chaetocerotaceae</taxon>
        <taxon>Chaetoceros</taxon>
    </lineage>
</organism>
<feature type="compositionally biased region" description="Basic and acidic residues" evidence="2">
    <location>
        <begin position="1"/>
        <end position="36"/>
    </location>
</feature>
<dbReference type="Proteomes" id="UP001054902">
    <property type="component" value="Unassembled WGS sequence"/>
</dbReference>
<feature type="compositionally biased region" description="Basic and acidic residues" evidence="2">
    <location>
        <begin position="55"/>
        <end position="68"/>
    </location>
</feature>
<dbReference type="EMBL" id="BLLK01000045">
    <property type="protein sequence ID" value="GFH51207.1"/>
    <property type="molecule type" value="Genomic_DNA"/>
</dbReference>
<dbReference type="CDD" id="cd18086">
    <property type="entry name" value="HsC9orf114-like"/>
    <property type="match status" value="1"/>
</dbReference>
<evidence type="ECO:0008006" key="5">
    <source>
        <dbReference type="Google" id="ProtNLM"/>
    </source>
</evidence>
<dbReference type="InterPro" id="IPR029028">
    <property type="entry name" value="Alpha/beta_knot_MTases"/>
</dbReference>
<dbReference type="SUPFAM" id="SSF50249">
    <property type="entry name" value="Nucleic acid-binding proteins"/>
    <property type="match status" value="1"/>
</dbReference>
<dbReference type="Pfam" id="PF02598">
    <property type="entry name" value="Methyltrn_RNA_3"/>
    <property type="match status" value="1"/>
</dbReference>
<reference evidence="3 4" key="1">
    <citation type="journal article" date="2021" name="Sci. Rep.">
        <title>The genome of the diatom Chaetoceros tenuissimus carries an ancient integrated fragment of an extant virus.</title>
        <authorList>
            <person name="Hongo Y."/>
            <person name="Kimura K."/>
            <person name="Takaki Y."/>
            <person name="Yoshida Y."/>
            <person name="Baba S."/>
            <person name="Kobayashi G."/>
            <person name="Nagasaki K."/>
            <person name="Hano T."/>
            <person name="Tomaru Y."/>
        </authorList>
    </citation>
    <scope>NUCLEOTIDE SEQUENCE [LARGE SCALE GENOMIC DNA]</scope>
    <source>
        <strain evidence="3 4">NIES-3715</strain>
    </source>
</reference>
<dbReference type="Gene3D" id="3.40.1280.10">
    <property type="match status" value="2"/>
</dbReference>
<feature type="compositionally biased region" description="Acidic residues" evidence="2">
    <location>
        <begin position="435"/>
        <end position="451"/>
    </location>
</feature>
<protein>
    <recommendedName>
        <fullName evidence="5">DUF171-domain-containing protein</fullName>
    </recommendedName>
</protein>
<evidence type="ECO:0000313" key="4">
    <source>
        <dbReference type="Proteomes" id="UP001054902"/>
    </source>
</evidence>
<dbReference type="AlphaFoldDB" id="A0AAD3CS57"/>
<name>A0AAD3CS57_9STRA</name>
<feature type="region of interest" description="Disordered" evidence="2">
    <location>
        <begin position="136"/>
        <end position="168"/>
    </location>
</feature>
<accession>A0AAD3CS57</accession>
<keyword evidence="4" id="KW-1185">Reference proteome</keyword>
<dbReference type="PANTHER" id="PTHR12150">
    <property type="entry name" value="CLASS IV SAM-BINDING METHYLTRANSFERASE-RELATED"/>
    <property type="match status" value="1"/>
</dbReference>
<proteinExistence type="inferred from homology"/>
<evidence type="ECO:0000256" key="2">
    <source>
        <dbReference type="SAM" id="MobiDB-lite"/>
    </source>
</evidence>
<dbReference type="SUPFAM" id="SSF75217">
    <property type="entry name" value="alpha/beta knot"/>
    <property type="match status" value="1"/>
</dbReference>
<feature type="region of interest" description="Disordered" evidence="2">
    <location>
        <begin position="1"/>
        <end position="72"/>
    </location>
</feature>
<dbReference type="InterPro" id="IPR012340">
    <property type="entry name" value="NA-bd_OB-fold"/>
</dbReference>
<feature type="compositionally biased region" description="Basic and acidic residues" evidence="2">
    <location>
        <begin position="136"/>
        <end position="162"/>
    </location>
</feature>
<gene>
    <name evidence="3" type="ORF">CTEN210_07683</name>
</gene>
<feature type="region of interest" description="Disordered" evidence="2">
    <location>
        <begin position="428"/>
        <end position="451"/>
    </location>
</feature>
<evidence type="ECO:0000313" key="3">
    <source>
        <dbReference type="EMBL" id="GFH51207.1"/>
    </source>
</evidence>
<comment type="similarity">
    <text evidence="1">Belongs to the class IV-like SAM-binding methyltransferase superfamily.</text>
</comment>
<evidence type="ECO:0000256" key="1">
    <source>
        <dbReference type="ARBA" id="ARBA00009841"/>
    </source>
</evidence>
<feature type="compositionally biased region" description="Basic residues" evidence="2">
    <location>
        <begin position="42"/>
        <end position="54"/>
    </location>
</feature>